<dbReference type="Proteomes" id="UP000617340">
    <property type="component" value="Unassembled WGS sequence"/>
</dbReference>
<accession>A0A834MPH4</accession>
<comment type="caution">
    <text evidence="2">The sequence shown here is derived from an EMBL/GenBank/DDBJ whole genome shotgun (WGS) entry which is preliminary data.</text>
</comment>
<feature type="compositionally biased region" description="Basic and acidic residues" evidence="1">
    <location>
        <begin position="41"/>
        <end position="78"/>
    </location>
</feature>
<dbReference type="EMBL" id="JACSDZ010000023">
    <property type="protein sequence ID" value="KAF7380492.1"/>
    <property type="molecule type" value="Genomic_DNA"/>
</dbReference>
<proteinExistence type="predicted"/>
<evidence type="ECO:0000313" key="2">
    <source>
        <dbReference type="EMBL" id="KAF7380492.1"/>
    </source>
</evidence>
<gene>
    <name evidence="2" type="ORF">HZH68_016357</name>
</gene>
<sequence length="93" mass="11592">MSRTGSGSWITRALEAFQTELRSTYSFSTREKYQPNKNRIRNRERERDRERERERERERQRERERERERQTERQKGNTDTHLALSEKTFSQRN</sequence>
<keyword evidence="3" id="KW-1185">Reference proteome</keyword>
<reference evidence="2" key="1">
    <citation type="journal article" date="2020" name="G3 (Bethesda)">
        <title>High-Quality Assemblies for Three Invasive Social Wasps from the &lt;i&gt;Vespula&lt;/i&gt; Genus.</title>
        <authorList>
            <person name="Harrop T.W.R."/>
            <person name="Guhlin J."/>
            <person name="McLaughlin G.M."/>
            <person name="Permina E."/>
            <person name="Stockwell P."/>
            <person name="Gilligan J."/>
            <person name="Le Lec M.F."/>
            <person name="Gruber M.A.M."/>
            <person name="Quinn O."/>
            <person name="Lovegrove M."/>
            <person name="Duncan E.J."/>
            <person name="Remnant E.J."/>
            <person name="Van Eeckhoven J."/>
            <person name="Graham B."/>
            <person name="Knapp R.A."/>
            <person name="Langford K.W."/>
            <person name="Kronenberg Z."/>
            <person name="Press M.O."/>
            <person name="Eacker S.M."/>
            <person name="Wilson-Rankin E.E."/>
            <person name="Purcell J."/>
            <person name="Lester P.J."/>
            <person name="Dearden P.K."/>
        </authorList>
    </citation>
    <scope>NUCLEOTIDE SEQUENCE</scope>
    <source>
        <strain evidence="2">Linc-1</strain>
    </source>
</reference>
<name>A0A834MPH4_VESGE</name>
<evidence type="ECO:0000313" key="3">
    <source>
        <dbReference type="Proteomes" id="UP000617340"/>
    </source>
</evidence>
<evidence type="ECO:0000256" key="1">
    <source>
        <dbReference type="SAM" id="MobiDB-lite"/>
    </source>
</evidence>
<feature type="region of interest" description="Disordered" evidence="1">
    <location>
        <begin position="25"/>
        <end position="93"/>
    </location>
</feature>
<dbReference type="AlphaFoldDB" id="A0A834MPH4"/>
<organism evidence="2 3">
    <name type="scientific">Vespula germanica</name>
    <name type="common">German yellow jacket</name>
    <name type="synonym">Paravespula germanica</name>
    <dbReference type="NCBI Taxonomy" id="30212"/>
    <lineage>
        <taxon>Eukaryota</taxon>
        <taxon>Metazoa</taxon>
        <taxon>Ecdysozoa</taxon>
        <taxon>Arthropoda</taxon>
        <taxon>Hexapoda</taxon>
        <taxon>Insecta</taxon>
        <taxon>Pterygota</taxon>
        <taxon>Neoptera</taxon>
        <taxon>Endopterygota</taxon>
        <taxon>Hymenoptera</taxon>
        <taxon>Apocrita</taxon>
        <taxon>Aculeata</taxon>
        <taxon>Vespoidea</taxon>
        <taxon>Vespidae</taxon>
        <taxon>Vespinae</taxon>
        <taxon>Vespula</taxon>
    </lineage>
</organism>
<protein>
    <submittedName>
        <fullName evidence="2">Uncharacterized protein</fullName>
    </submittedName>
</protein>